<comment type="subunit">
    <text evidence="3">NDH-1 is composed of 14 different subunits. Subunits NuoB, C, D, E, F, and G constitute the peripheral sector of the complex.</text>
</comment>
<dbReference type="InterPro" id="IPR010218">
    <property type="entry name" value="NADH_DH_suC"/>
</dbReference>
<evidence type="ECO:0000256" key="1">
    <source>
        <dbReference type="ARBA" id="ARBA00007569"/>
    </source>
</evidence>
<dbReference type="GO" id="GO:0008137">
    <property type="term" value="F:NADH dehydrogenase (ubiquinone) activity"/>
    <property type="evidence" value="ECO:0007669"/>
    <property type="project" value="InterPro"/>
</dbReference>
<dbReference type="HAMAP" id="MF_01357">
    <property type="entry name" value="NDH1_NuoC"/>
    <property type="match status" value="1"/>
</dbReference>
<dbReference type="PANTHER" id="PTHR10884:SF14">
    <property type="entry name" value="NADH DEHYDROGENASE [UBIQUINONE] IRON-SULFUR PROTEIN 3, MITOCHONDRIAL"/>
    <property type="match status" value="1"/>
</dbReference>
<evidence type="ECO:0000256" key="5">
    <source>
        <dbReference type="RuleBase" id="RU003582"/>
    </source>
</evidence>
<dbReference type="Proteomes" id="UP000282654">
    <property type="component" value="Unassembled WGS sequence"/>
</dbReference>
<keyword evidence="8" id="KW-1185">Reference proteome</keyword>
<evidence type="ECO:0000259" key="6">
    <source>
        <dbReference type="Pfam" id="PF00329"/>
    </source>
</evidence>
<evidence type="ECO:0000313" key="8">
    <source>
        <dbReference type="Proteomes" id="UP000282654"/>
    </source>
</evidence>
<keyword evidence="3 4" id="KW-0520">NAD</keyword>
<dbReference type="EMBL" id="RKRE01000002">
    <property type="protein sequence ID" value="RPF46922.1"/>
    <property type="molecule type" value="Genomic_DNA"/>
</dbReference>
<dbReference type="GO" id="GO:0050136">
    <property type="term" value="F:NADH dehydrogenase (quinone) (non-electrogenic) activity"/>
    <property type="evidence" value="ECO:0007669"/>
    <property type="project" value="UniProtKB-UniRule"/>
</dbReference>
<dbReference type="NCBIfam" id="TIGR01961">
    <property type="entry name" value="NuoC_fam"/>
    <property type="match status" value="1"/>
</dbReference>
<dbReference type="InterPro" id="IPR020396">
    <property type="entry name" value="NADH_UbQ_OxRdtase_CS"/>
</dbReference>
<dbReference type="Gene3D" id="3.30.460.80">
    <property type="entry name" value="NADH:ubiquinone oxidoreductase, 30kDa subunit"/>
    <property type="match status" value="1"/>
</dbReference>
<evidence type="ECO:0000256" key="3">
    <source>
        <dbReference type="HAMAP-Rule" id="MF_01357"/>
    </source>
</evidence>
<comment type="caution">
    <text evidence="7">The sequence shown here is derived from an EMBL/GenBank/DDBJ whole genome shotgun (WGS) entry which is preliminary data.</text>
</comment>
<evidence type="ECO:0000313" key="7">
    <source>
        <dbReference type="EMBL" id="RPF46922.1"/>
    </source>
</evidence>
<organism evidence="7 8">
    <name type="scientific">Thermodesulfitimonas autotrophica</name>
    <dbReference type="NCBI Taxonomy" id="1894989"/>
    <lineage>
        <taxon>Bacteria</taxon>
        <taxon>Bacillati</taxon>
        <taxon>Bacillota</taxon>
        <taxon>Clostridia</taxon>
        <taxon>Thermoanaerobacterales</taxon>
        <taxon>Thermoanaerobacteraceae</taxon>
        <taxon>Thermodesulfitimonas</taxon>
    </lineage>
</organism>
<dbReference type="GO" id="GO:0005886">
    <property type="term" value="C:plasma membrane"/>
    <property type="evidence" value="ECO:0007669"/>
    <property type="project" value="UniProtKB-SubCell"/>
</dbReference>
<evidence type="ECO:0000256" key="2">
    <source>
        <dbReference type="ARBA" id="ARBA00022448"/>
    </source>
</evidence>
<dbReference type="PANTHER" id="PTHR10884">
    <property type="entry name" value="NADH DEHYDROGENASE UBIQUINONE IRON-SULFUR PROTEIN 3"/>
    <property type="match status" value="1"/>
</dbReference>
<protein>
    <recommendedName>
        <fullName evidence="3">NADH-quinone oxidoreductase subunit C</fullName>
        <ecNumber evidence="3">7.1.1.-</ecNumber>
    </recommendedName>
    <alternativeName>
        <fullName evidence="3">NADH dehydrogenase I subunit C</fullName>
    </alternativeName>
    <alternativeName>
        <fullName evidence="3">NDH-1 subunit C</fullName>
    </alternativeName>
</protein>
<dbReference type="InterPro" id="IPR037232">
    <property type="entry name" value="NADH_quin_OxRdtase_su_C/D-like"/>
</dbReference>
<reference evidence="7 8" key="1">
    <citation type="submission" date="2018-11" db="EMBL/GenBank/DDBJ databases">
        <title>Genomic Encyclopedia of Type Strains, Phase IV (KMG-IV): sequencing the most valuable type-strain genomes for metagenomic binning, comparative biology and taxonomic classification.</title>
        <authorList>
            <person name="Goeker M."/>
        </authorList>
    </citation>
    <scope>NUCLEOTIDE SEQUENCE [LARGE SCALE GENOMIC DNA]</scope>
    <source>
        <strain evidence="7 8">DSM 102936</strain>
    </source>
</reference>
<comment type="function">
    <text evidence="3">NDH-1 shuttles electrons from NADH, via FMN and iron-sulfur (Fe-S) centers, to quinones in the respiratory chain. The immediate electron acceptor for the enzyme in this species is believed to be a menaquinone. Couples the redox reaction to proton translocation (for every two electrons transferred, four hydrogen ions are translocated across the cytoplasmic membrane), and thus conserves the redox energy in a proton gradient.</text>
</comment>
<keyword evidence="2 3" id="KW-0813">Transport</keyword>
<accession>A0A3N5BFR3</accession>
<keyword evidence="3" id="KW-1003">Cell membrane</keyword>
<keyword evidence="3" id="KW-0472">Membrane</keyword>
<comment type="catalytic activity">
    <reaction evidence="3 5">
        <text>a quinone + NADH + 5 H(+)(in) = a quinol + NAD(+) + 4 H(+)(out)</text>
        <dbReference type="Rhea" id="RHEA:57888"/>
        <dbReference type="ChEBI" id="CHEBI:15378"/>
        <dbReference type="ChEBI" id="CHEBI:24646"/>
        <dbReference type="ChEBI" id="CHEBI:57540"/>
        <dbReference type="ChEBI" id="CHEBI:57945"/>
        <dbReference type="ChEBI" id="CHEBI:132124"/>
    </reaction>
</comment>
<dbReference type="EC" id="7.1.1.-" evidence="3"/>
<comment type="similarity">
    <text evidence="1 3 4">Belongs to the complex I 30 kDa subunit family.</text>
</comment>
<name>A0A3N5BFR3_9THEO</name>
<dbReference type="Pfam" id="PF00329">
    <property type="entry name" value="Complex1_30kDa"/>
    <property type="match status" value="1"/>
</dbReference>
<dbReference type="InterPro" id="IPR001268">
    <property type="entry name" value="NADH_UbQ_OxRdtase_30kDa_su"/>
</dbReference>
<dbReference type="RefSeq" id="WP_170157742.1">
    <property type="nucleotide sequence ID" value="NZ_RKRE01000002.1"/>
</dbReference>
<keyword evidence="3 5" id="KW-0874">Quinone</keyword>
<keyword evidence="3 4" id="KW-1278">Translocase</keyword>
<proteinExistence type="inferred from homology"/>
<gene>
    <name evidence="3" type="primary">nuoC</name>
    <name evidence="7" type="ORF">EDD75_1183</name>
</gene>
<dbReference type="GO" id="GO:0048038">
    <property type="term" value="F:quinone binding"/>
    <property type="evidence" value="ECO:0007669"/>
    <property type="project" value="UniProtKB-KW"/>
</dbReference>
<comment type="subcellular location">
    <subcellularLocation>
        <location evidence="3">Cell membrane</location>
        <topology evidence="3">Peripheral membrane protein</topology>
        <orientation evidence="3">Cytoplasmic side</orientation>
    </subcellularLocation>
</comment>
<dbReference type="AlphaFoldDB" id="A0A3N5BFR3"/>
<dbReference type="PROSITE" id="PS00542">
    <property type="entry name" value="COMPLEX1_30K"/>
    <property type="match status" value="1"/>
</dbReference>
<feature type="domain" description="NADH:ubiquinone oxidoreductase 30kDa subunit" evidence="6">
    <location>
        <begin position="36"/>
        <end position="155"/>
    </location>
</feature>
<sequence>MAQKMTYSISVAEDLRAKFPERVIEIASFRGQIAVIVKNEGIKEVLRYLRDEHSFDHLQDLCGVDYFPRKPRFEVVYQLYSISKRHQIRIRVQVDEDDPEIDSVTELWPGSNWHERECYDMFGIRFRGHPDLRRILMPEDWDGHPLRKDYPLQGRSIWSGFQKILEDREG</sequence>
<evidence type="ECO:0000256" key="4">
    <source>
        <dbReference type="RuleBase" id="RU003456"/>
    </source>
</evidence>
<dbReference type="SUPFAM" id="SSF143243">
    <property type="entry name" value="Nqo5-like"/>
    <property type="match status" value="1"/>
</dbReference>